<feature type="compositionally biased region" description="Basic and acidic residues" evidence="6">
    <location>
        <begin position="330"/>
        <end position="344"/>
    </location>
</feature>
<accession>A0AAD8KAR5</accession>
<sequence length="431" mass="48287">MAGEIEEPIRFNFQADLLHSGSISFGRFESESLSWERRSSFSHNRYLEEVEKYSKPGSVTEKKAYFEAHFKRKALLKQSSSESQDGRELATSENDDLHDSQESENGIESKHFACFDESPHSSGRFKYDKETEIQISLTQNVETLCAENNDLSSVDHTITILNHHKLEETHQIVTANVDSVKKEETTEVTLKDTDITLAVSSETKKPKPKLKARATSAQVSRISSKEASNVSAKTKIKDIKGSTMKESLKKSPRPASPITHPGRKTSKSEESSSSFVKAKLPPQNKSIVKEHRSEKPLPGARQTTNRTKQTIHTPSKPHVNQIAAGFTFKSDQRAERRKEEKKAAAEMTHSRKNFNFKATPMPSFYKESVRSSDQNKVMSTTKTPNRPRTATLAPSARKVPSTSTNSSNPRPSSSTALSNRTRLPEPSRRVQ</sequence>
<evidence type="ECO:0000259" key="7">
    <source>
        <dbReference type="Pfam" id="PF06886"/>
    </source>
</evidence>
<feature type="compositionally biased region" description="Low complexity" evidence="6">
    <location>
        <begin position="400"/>
        <end position="415"/>
    </location>
</feature>
<gene>
    <name evidence="8" type="ORF">QVD17_31853</name>
</gene>
<protein>
    <recommendedName>
        <fullName evidence="7">TPX2 C-terminal domain-containing protein</fullName>
    </recommendedName>
</protein>
<feature type="compositionally biased region" description="Polar residues" evidence="6">
    <location>
        <begin position="215"/>
        <end position="232"/>
    </location>
</feature>
<dbReference type="InterPro" id="IPR027329">
    <property type="entry name" value="TPX2_C"/>
</dbReference>
<evidence type="ECO:0000313" key="8">
    <source>
        <dbReference type="EMBL" id="KAK1416065.1"/>
    </source>
</evidence>
<comment type="similarity">
    <text evidence="2">Belongs to the TPX2 family.</text>
</comment>
<evidence type="ECO:0000256" key="5">
    <source>
        <dbReference type="ARBA" id="ARBA00023212"/>
    </source>
</evidence>
<dbReference type="Pfam" id="PF06886">
    <property type="entry name" value="TPX2"/>
    <property type="match status" value="1"/>
</dbReference>
<keyword evidence="9" id="KW-1185">Reference proteome</keyword>
<evidence type="ECO:0000256" key="3">
    <source>
        <dbReference type="ARBA" id="ARBA00022490"/>
    </source>
</evidence>
<dbReference type="EMBL" id="JAUHHV010000008">
    <property type="protein sequence ID" value="KAK1416065.1"/>
    <property type="molecule type" value="Genomic_DNA"/>
</dbReference>
<proteinExistence type="inferred from homology"/>
<dbReference type="AlphaFoldDB" id="A0AAD8KAR5"/>
<feature type="compositionally biased region" description="Basic and acidic residues" evidence="6">
    <location>
        <begin position="422"/>
        <end position="431"/>
    </location>
</feature>
<feature type="compositionally biased region" description="Basic and acidic residues" evidence="6">
    <location>
        <begin position="84"/>
        <end position="114"/>
    </location>
</feature>
<dbReference type="Proteomes" id="UP001229421">
    <property type="component" value="Unassembled WGS sequence"/>
</dbReference>
<evidence type="ECO:0000256" key="2">
    <source>
        <dbReference type="ARBA" id="ARBA00005885"/>
    </source>
</evidence>
<feature type="compositionally biased region" description="Polar residues" evidence="6">
    <location>
        <begin position="301"/>
        <end position="313"/>
    </location>
</feature>
<comment type="caution">
    <text evidence="8">The sequence shown here is derived from an EMBL/GenBank/DDBJ whole genome shotgun (WGS) entry which is preliminary data.</text>
</comment>
<dbReference type="GO" id="GO:0005874">
    <property type="term" value="C:microtubule"/>
    <property type="evidence" value="ECO:0007669"/>
    <property type="project" value="UniProtKB-KW"/>
</dbReference>
<feature type="domain" description="TPX2 C-terminal" evidence="7">
    <location>
        <begin position="339"/>
        <end position="374"/>
    </location>
</feature>
<name>A0AAD8KAR5_TARER</name>
<evidence type="ECO:0000313" key="9">
    <source>
        <dbReference type="Proteomes" id="UP001229421"/>
    </source>
</evidence>
<evidence type="ECO:0000256" key="4">
    <source>
        <dbReference type="ARBA" id="ARBA00022701"/>
    </source>
</evidence>
<dbReference type="PANTHER" id="PTHR47067:SF6">
    <property type="entry name" value="PROTEIN WVD2-LIKE 7"/>
    <property type="match status" value="1"/>
</dbReference>
<evidence type="ECO:0000256" key="1">
    <source>
        <dbReference type="ARBA" id="ARBA00004245"/>
    </source>
</evidence>
<keyword evidence="4" id="KW-0493">Microtubule</keyword>
<dbReference type="PANTHER" id="PTHR47067">
    <property type="entry name" value="TPX2 (TARGETING PROTEIN FOR XKLP2) PROTEIN FAMILY-RELATED"/>
    <property type="match status" value="1"/>
</dbReference>
<feature type="region of interest" description="Disordered" evidence="6">
    <location>
        <begin position="202"/>
        <end position="431"/>
    </location>
</feature>
<organism evidence="8 9">
    <name type="scientific">Tagetes erecta</name>
    <name type="common">African marigold</name>
    <dbReference type="NCBI Taxonomy" id="13708"/>
    <lineage>
        <taxon>Eukaryota</taxon>
        <taxon>Viridiplantae</taxon>
        <taxon>Streptophyta</taxon>
        <taxon>Embryophyta</taxon>
        <taxon>Tracheophyta</taxon>
        <taxon>Spermatophyta</taxon>
        <taxon>Magnoliopsida</taxon>
        <taxon>eudicotyledons</taxon>
        <taxon>Gunneridae</taxon>
        <taxon>Pentapetalae</taxon>
        <taxon>asterids</taxon>
        <taxon>campanulids</taxon>
        <taxon>Asterales</taxon>
        <taxon>Asteraceae</taxon>
        <taxon>Asteroideae</taxon>
        <taxon>Heliantheae alliance</taxon>
        <taxon>Tageteae</taxon>
        <taxon>Tagetes</taxon>
    </lineage>
</organism>
<comment type="subcellular location">
    <subcellularLocation>
        <location evidence="1">Cytoplasm</location>
        <location evidence="1">Cytoskeleton</location>
    </subcellularLocation>
</comment>
<keyword evidence="5" id="KW-0206">Cytoskeleton</keyword>
<keyword evidence="3" id="KW-0963">Cytoplasm</keyword>
<evidence type="ECO:0000256" key="6">
    <source>
        <dbReference type="SAM" id="MobiDB-lite"/>
    </source>
</evidence>
<dbReference type="InterPro" id="IPR044216">
    <property type="entry name" value="WDL7"/>
</dbReference>
<feature type="compositionally biased region" description="Polar residues" evidence="6">
    <location>
        <begin position="371"/>
        <end position="388"/>
    </location>
</feature>
<reference evidence="8" key="1">
    <citation type="journal article" date="2023" name="bioRxiv">
        <title>Improved chromosome-level genome assembly for marigold (Tagetes erecta).</title>
        <authorList>
            <person name="Jiang F."/>
            <person name="Yuan L."/>
            <person name="Wang S."/>
            <person name="Wang H."/>
            <person name="Xu D."/>
            <person name="Wang A."/>
            <person name="Fan W."/>
        </authorList>
    </citation>
    <scope>NUCLEOTIDE SEQUENCE</scope>
    <source>
        <strain evidence="8">WSJ</strain>
        <tissue evidence="8">Leaf</tissue>
    </source>
</reference>
<feature type="region of interest" description="Disordered" evidence="6">
    <location>
        <begin position="77"/>
        <end position="114"/>
    </location>
</feature>